<proteinExistence type="predicted"/>
<feature type="domain" description="Gcp-like" evidence="1">
    <location>
        <begin position="28"/>
        <end position="121"/>
    </location>
</feature>
<dbReference type="AlphaFoldDB" id="A0A842I054"/>
<dbReference type="GO" id="GO:0002949">
    <property type="term" value="P:tRNA threonylcarbamoyladenosine modification"/>
    <property type="evidence" value="ECO:0007669"/>
    <property type="project" value="InterPro"/>
</dbReference>
<dbReference type="RefSeq" id="WP_185802060.1">
    <property type="nucleotide sequence ID" value="NZ_JACJVJ010000002.1"/>
</dbReference>
<gene>
    <name evidence="2" type="primary">tsaB</name>
    <name evidence="2" type="ORF">H6P80_14525</name>
</gene>
<dbReference type="Gene3D" id="3.30.420.40">
    <property type="match status" value="2"/>
</dbReference>
<evidence type="ECO:0000313" key="2">
    <source>
        <dbReference type="EMBL" id="MBC2778836.1"/>
    </source>
</evidence>
<dbReference type="EMBL" id="JACJVJ010000002">
    <property type="protein sequence ID" value="MBC2778836.1"/>
    <property type="molecule type" value="Genomic_DNA"/>
</dbReference>
<comment type="caution">
    <text evidence="2">The sequence shown here is derived from an EMBL/GenBank/DDBJ whole genome shotgun (WGS) entry which is preliminary data.</text>
</comment>
<keyword evidence="2" id="KW-0808">Transferase</keyword>
<sequence>MLLAIDTATDACSVALFDGETLVARAHEITGRGHAERLVPMIAALPEGGRADTILVDCGPGSFTGLRVGLATARALGLGWSAEVHGYSSLALMAAMAFAKADTPDRLAVTILGGHGEMFVQRFTTDPFAEIAPLASLTPEAAVAVIDEPLLLGNAAAQLAALAGKGDAIDLLPDAAKAPLLPHAFRSLPPHPIYGRAPDARPSQ</sequence>
<dbReference type="NCBIfam" id="TIGR03725">
    <property type="entry name" value="T6A_YeaZ"/>
    <property type="match status" value="1"/>
</dbReference>
<dbReference type="Pfam" id="PF00814">
    <property type="entry name" value="TsaD"/>
    <property type="match status" value="1"/>
</dbReference>
<keyword evidence="3" id="KW-1185">Reference proteome</keyword>
<reference evidence="2 3" key="1">
    <citation type="submission" date="2020-08" db="EMBL/GenBank/DDBJ databases">
        <title>Draft genome sequence of Parasphingopyxis sp. GrpM-11.</title>
        <authorList>
            <person name="Oh J."/>
            <person name="Roh D.-H."/>
        </authorList>
    </citation>
    <scope>NUCLEOTIDE SEQUENCE [LARGE SCALE GENOMIC DNA]</scope>
    <source>
        <strain evidence="2 3">GrpM-11</strain>
    </source>
</reference>
<evidence type="ECO:0000259" key="1">
    <source>
        <dbReference type="Pfam" id="PF00814"/>
    </source>
</evidence>
<evidence type="ECO:0000313" key="3">
    <source>
        <dbReference type="Proteomes" id="UP000564378"/>
    </source>
</evidence>
<dbReference type="InterPro" id="IPR000905">
    <property type="entry name" value="Gcp-like_dom"/>
</dbReference>
<protein>
    <submittedName>
        <fullName evidence="2">tRNA (Adenosine(37)-N6)-threonylcarbamoyltransferase complex dimerization subunit type 1 TsaB</fullName>
    </submittedName>
</protein>
<dbReference type="InterPro" id="IPR022496">
    <property type="entry name" value="T6A_TsaB"/>
</dbReference>
<dbReference type="SUPFAM" id="SSF53067">
    <property type="entry name" value="Actin-like ATPase domain"/>
    <property type="match status" value="1"/>
</dbReference>
<dbReference type="Proteomes" id="UP000564378">
    <property type="component" value="Unassembled WGS sequence"/>
</dbReference>
<accession>A0A842I054</accession>
<dbReference type="GO" id="GO:0016740">
    <property type="term" value="F:transferase activity"/>
    <property type="evidence" value="ECO:0007669"/>
    <property type="project" value="UniProtKB-KW"/>
</dbReference>
<organism evidence="2 3">
    <name type="scientific">Parasphingopyxis marina</name>
    <dbReference type="NCBI Taxonomy" id="2761622"/>
    <lineage>
        <taxon>Bacteria</taxon>
        <taxon>Pseudomonadati</taxon>
        <taxon>Pseudomonadota</taxon>
        <taxon>Alphaproteobacteria</taxon>
        <taxon>Sphingomonadales</taxon>
        <taxon>Sphingomonadaceae</taxon>
        <taxon>Parasphingopyxis</taxon>
    </lineage>
</organism>
<dbReference type="InterPro" id="IPR043129">
    <property type="entry name" value="ATPase_NBD"/>
</dbReference>
<name>A0A842I054_9SPHN</name>